<dbReference type="EMBL" id="AP011112">
    <property type="protein sequence ID" value="BAI68519.1"/>
    <property type="molecule type" value="Genomic_DNA"/>
</dbReference>
<protein>
    <recommendedName>
        <fullName evidence="4">Phosphate-selective porin O and P</fullName>
    </recommendedName>
</protein>
<dbReference type="eggNOG" id="COG3203">
    <property type="taxonomic scope" value="Bacteria"/>
</dbReference>
<feature type="signal peptide" evidence="1">
    <location>
        <begin position="1"/>
        <end position="22"/>
    </location>
</feature>
<dbReference type="Gene3D" id="2.40.160.10">
    <property type="entry name" value="Porin"/>
    <property type="match status" value="1"/>
</dbReference>
<dbReference type="RefSeq" id="WP_012962702.1">
    <property type="nucleotide sequence ID" value="NC_013799.1"/>
</dbReference>
<dbReference type="KEGG" id="hte:Hydth_0053"/>
<dbReference type="Proteomes" id="UP000002574">
    <property type="component" value="Chromosome"/>
</dbReference>
<keyword evidence="3" id="KW-1185">Reference proteome</keyword>
<organism evidence="2 3">
    <name type="scientific">Hydrogenobacter thermophilus (strain DSM 6534 / IAM 12695 / TK-6)</name>
    <dbReference type="NCBI Taxonomy" id="608538"/>
    <lineage>
        <taxon>Bacteria</taxon>
        <taxon>Pseudomonadati</taxon>
        <taxon>Aquificota</taxon>
        <taxon>Aquificia</taxon>
        <taxon>Aquificales</taxon>
        <taxon>Aquificaceae</taxon>
        <taxon>Hydrogenobacter</taxon>
    </lineage>
</organism>
<sequence>MGKLREVILLSALVALPSVSSAVDIKVSEDVTLSLGAWLKVWGGYLDKGITPDLRLDPTNTQRSYNVNLVYPAWWFMGKAYDKVDFALIWIAPGLVDNKNNALGKEMRLIDGFINFNLADEFKITAGQFRAPYTRLHITNEATYVTETGPIYRGFAQGIAVSPVYRDKGVALWGNIAGGMFQYRLGLFDGLYNKGDVVNGQNIVKDNLAYTVRVQFSPTMLGFSPETDYVLSETYLGKKDVLTVGAGYTAQKWETATNSKTAKMWTVDFQFEKKFGDIVPNLGAGYVETKDFLPASSVPADRTDCSQYQKCKLAYAEGQILYDQKVGAGKPGLGLRWEYQKPEGNPGSGIKLNRYQVWLNYYLNGHAAKVMVGADVVDPSQGSTRTNATIAAQVIF</sequence>
<evidence type="ECO:0000256" key="1">
    <source>
        <dbReference type="SAM" id="SignalP"/>
    </source>
</evidence>
<dbReference type="SUPFAM" id="SSF56935">
    <property type="entry name" value="Porins"/>
    <property type="match status" value="1"/>
</dbReference>
<dbReference type="AlphaFoldDB" id="D3DFB7"/>
<keyword evidence="1" id="KW-0732">Signal</keyword>
<dbReference type="KEGG" id="hth:HTH_0052"/>
<dbReference type="InterPro" id="IPR023614">
    <property type="entry name" value="Porin_dom_sf"/>
</dbReference>
<gene>
    <name evidence="2" type="ordered locus">HTH_0052</name>
</gene>
<proteinExistence type="predicted"/>
<dbReference type="STRING" id="608538.HTH_0052"/>
<feature type="chain" id="PRO_5003043269" description="Phosphate-selective porin O and P" evidence="1">
    <location>
        <begin position="23"/>
        <end position="396"/>
    </location>
</feature>
<reference evidence="2 3" key="1">
    <citation type="journal article" date="2010" name="J. Bacteriol.">
        <title>Complete genome sequence of the thermophilic, obligately chemolithoautotrophic hydrogen-oxidizing bacterium Hydrogenobacter thermophilus TK-6.</title>
        <authorList>
            <person name="Arai H."/>
            <person name="Kanbe H."/>
            <person name="Ishii M."/>
            <person name="Igarashi Y."/>
        </authorList>
    </citation>
    <scope>NUCLEOTIDE SEQUENCE [LARGE SCALE GENOMIC DNA]</scope>
    <source>
        <strain evidence="3">DSM 6534 / IAM 12695 / TK-6 [Tokyo]</strain>
    </source>
</reference>
<evidence type="ECO:0008006" key="4">
    <source>
        <dbReference type="Google" id="ProtNLM"/>
    </source>
</evidence>
<evidence type="ECO:0000313" key="2">
    <source>
        <dbReference type="EMBL" id="BAI68519.1"/>
    </source>
</evidence>
<accession>D3DFB7</accession>
<name>D3DFB7_HYDTT</name>
<evidence type="ECO:0000313" key="3">
    <source>
        <dbReference type="Proteomes" id="UP000002574"/>
    </source>
</evidence>
<dbReference type="OrthoDB" id="9777896at2"/>